<keyword evidence="7" id="KW-1185">Reference proteome</keyword>
<feature type="signal peptide" evidence="4">
    <location>
        <begin position="1"/>
        <end position="20"/>
    </location>
</feature>
<dbReference type="InterPro" id="IPR016047">
    <property type="entry name" value="M23ase_b-sheet_dom"/>
</dbReference>
<feature type="coiled-coil region" evidence="2">
    <location>
        <begin position="27"/>
        <end position="54"/>
    </location>
</feature>
<accession>A0A4R1B985</accession>
<dbReference type="GO" id="GO:0004222">
    <property type="term" value="F:metalloendopeptidase activity"/>
    <property type="evidence" value="ECO:0007669"/>
    <property type="project" value="TreeGrafter"/>
</dbReference>
<feature type="region of interest" description="Disordered" evidence="3">
    <location>
        <begin position="248"/>
        <end position="285"/>
    </location>
</feature>
<dbReference type="SUPFAM" id="SSF51261">
    <property type="entry name" value="Duplicated hybrid motif"/>
    <property type="match status" value="1"/>
</dbReference>
<name>A0A4R1B985_9BACT</name>
<keyword evidence="1 4" id="KW-0732">Signal</keyword>
<evidence type="ECO:0000313" key="6">
    <source>
        <dbReference type="EMBL" id="TCJ13309.1"/>
    </source>
</evidence>
<comment type="caution">
    <text evidence="6">The sequence shown here is derived from an EMBL/GenBank/DDBJ whole genome shotgun (WGS) entry which is preliminary data.</text>
</comment>
<dbReference type="InterPro" id="IPR050570">
    <property type="entry name" value="Cell_wall_metabolism_enzyme"/>
</dbReference>
<dbReference type="CDD" id="cd12797">
    <property type="entry name" value="M23_peptidase"/>
    <property type="match status" value="1"/>
</dbReference>
<feature type="domain" description="M23ase beta-sheet core" evidence="5">
    <location>
        <begin position="341"/>
        <end position="426"/>
    </location>
</feature>
<feature type="compositionally biased region" description="Basic and acidic residues" evidence="3">
    <location>
        <begin position="248"/>
        <end position="260"/>
    </location>
</feature>
<dbReference type="Pfam" id="PF01551">
    <property type="entry name" value="Peptidase_M23"/>
    <property type="match status" value="1"/>
</dbReference>
<organism evidence="6 7">
    <name type="scientific">Flaviaesturariibacter flavus</name>
    <dbReference type="NCBI Taxonomy" id="2502780"/>
    <lineage>
        <taxon>Bacteria</taxon>
        <taxon>Pseudomonadati</taxon>
        <taxon>Bacteroidota</taxon>
        <taxon>Chitinophagia</taxon>
        <taxon>Chitinophagales</taxon>
        <taxon>Chitinophagaceae</taxon>
        <taxon>Flaviaestuariibacter</taxon>
    </lineage>
</organism>
<dbReference type="EMBL" id="SJZI01000046">
    <property type="protein sequence ID" value="TCJ13309.1"/>
    <property type="molecule type" value="Genomic_DNA"/>
</dbReference>
<dbReference type="Proteomes" id="UP000295334">
    <property type="component" value="Unassembled WGS sequence"/>
</dbReference>
<feature type="chain" id="PRO_5020778533" description="M23ase beta-sheet core domain-containing protein" evidence="4">
    <location>
        <begin position="21"/>
        <end position="432"/>
    </location>
</feature>
<gene>
    <name evidence="6" type="ORF">EPD60_13035</name>
</gene>
<evidence type="ECO:0000256" key="2">
    <source>
        <dbReference type="SAM" id="Coils"/>
    </source>
</evidence>
<dbReference type="OrthoDB" id="9815884at2"/>
<proteinExistence type="predicted"/>
<dbReference type="PANTHER" id="PTHR21666">
    <property type="entry name" value="PEPTIDASE-RELATED"/>
    <property type="match status" value="1"/>
</dbReference>
<evidence type="ECO:0000313" key="7">
    <source>
        <dbReference type="Proteomes" id="UP000295334"/>
    </source>
</evidence>
<feature type="compositionally biased region" description="Low complexity" evidence="3">
    <location>
        <begin position="261"/>
        <end position="280"/>
    </location>
</feature>
<evidence type="ECO:0000256" key="3">
    <source>
        <dbReference type="SAM" id="MobiDB-lite"/>
    </source>
</evidence>
<evidence type="ECO:0000256" key="4">
    <source>
        <dbReference type="SAM" id="SignalP"/>
    </source>
</evidence>
<keyword evidence="2" id="KW-0175">Coiled coil</keyword>
<dbReference type="PANTHER" id="PTHR21666:SF289">
    <property type="entry name" value="L-ALA--D-GLU ENDOPEPTIDASE"/>
    <property type="match status" value="1"/>
</dbReference>
<sequence length="432" mass="49147">MKRHLLLFLCLALFGGVVLAQQPSSDRTRMENERRAIQKELRDLQEQYSKIKGRTKATLGQLAAIQNRMEVQQRLLHSIDKEVHILSDDIYLSTLELNRLQRQLDSLKQQYARSVVYAYKSRSSYDYLSFIFSANSFNDALKRVRYLRSYRLYRQSQLTTIRETQKAIEDRKVSLMVKRNDKNNALKNQTLQYNELEDQKKEKDRVAAQLKSQEKELSQQLAAKRKRDNQLKTQIAAMIRREIEAAKREAERREAERRAAEAAAARNNPAATPKASTPKATPKPKTESVLIFNEGERALAATFERNKGNLPWPVDQGSVKIPYGVSRVEGLEFDNAFLTLSTGLGSSVKAIFDGEVTMVTGTGDVMTVMIRHGKYFTIYSNLASASVSKGQQVKRGQSIGSAGRDDDGSGGMIDFGMQQEYKRLNPSQWLHR</sequence>
<evidence type="ECO:0000259" key="5">
    <source>
        <dbReference type="Pfam" id="PF01551"/>
    </source>
</evidence>
<dbReference type="Gene3D" id="2.70.70.10">
    <property type="entry name" value="Glucose Permease (Domain IIA)"/>
    <property type="match status" value="1"/>
</dbReference>
<protein>
    <recommendedName>
        <fullName evidence="5">M23ase beta-sheet core domain-containing protein</fullName>
    </recommendedName>
</protein>
<reference evidence="6 7" key="1">
    <citation type="submission" date="2019-03" db="EMBL/GenBank/DDBJ databases">
        <authorList>
            <person name="Kim M.K.M."/>
        </authorList>
    </citation>
    <scope>NUCLEOTIDE SEQUENCE [LARGE SCALE GENOMIC DNA]</scope>
    <source>
        <strain evidence="6 7">17J68-12</strain>
    </source>
</reference>
<evidence type="ECO:0000256" key="1">
    <source>
        <dbReference type="ARBA" id="ARBA00022729"/>
    </source>
</evidence>
<dbReference type="AlphaFoldDB" id="A0A4R1B985"/>
<dbReference type="RefSeq" id="WP_131449965.1">
    <property type="nucleotide sequence ID" value="NZ_SJZI01000046.1"/>
</dbReference>
<dbReference type="InterPro" id="IPR011055">
    <property type="entry name" value="Dup_hybrid_motif"/>
</dbReference>
<dbReference type="Gene3D" id="6.10.250.3150">
    <property type="match status" value="1"/>
</dbReference>